<feature type="coiled-coil region" evidence="1">
    <location>
        <begin position="229"/>
        <end position="274"/>
    </location>
</feature>
<dbReference type="EMBL" id="WNWS01000276">
    <property type="protein sequence ID" value="KAE9972205.1"/>
    <property type="molecule type" value="Genomic_DNA"/>
</dbReference>
<dbReference type="AlphaFoldDB" id="A0A8H3YSP8"/>
<organism evidence="3 4">
    <name type="scientific">Venturia inaequalis</name>
    <name type="common">Apple scab fungus</name>
    <dbReference type="NCBI Taxonomy" id="5025"/>
    <lineage>
        <taxon>Eukaryota</taxon>
        <taxon>Fungi</taxon>
        <taxon>Dikarya</taxon>
        <taxon>Ascomycota</taxon>
        <taxon>Pezizomycotina</taxon>
        <taxon>Dothideomycetes</taxon>
        <taxon>Pleosporomycetidae</taxon>
        <taxon>Venturiales</taxon>
        <taxon>Venturiaceae</taxon>
        <taxon>Venturia</taxon>
    </lineage>
</organism>
<evidence type="ECO:0000313" key="3">
    <source>
        <dbReference type="EMBL" id="KAE9972205.1"/>
    </source>
</evidence>
<name>A0A8H3YSP8_VENIN</name>
<evidence type="ECO:0000256" key="2">
    <source>
        <dbReference type="SAM" id="MobiDB-lite"/>
    </source>
</evidence>
<gene>
    <name evidence="3" type="ORF">EG328_005130</name>
</gene>
<protein>
    <submittedName>
        <fullName evidence="3">Uncharacterized protein</fullName>
    </submittedName>
</protein>
<evidence type="ECO:0000313" key="4">
    <source>
        <dbReference type="Proteomes" id="UP000447873"/>
    </source>
</evidence>
<keyword evidence="1" id="KW-0175">Coiled coil</keyword>
<feature type="compositionally biased region" description="Pro residues" evidence="2">
    <location>
        <begin position="32"/>
        <end position="41"/>
    </location>
</feature>
<dbReference type="Proteomes" id="UP000447873">
    <property type="component" value="Unassembled WGS sequence"/>
</dbReference>
<feature type="compositionally biased region" description="Low complexity" evidence="2">
    <location>
        <begin position="59"/>
        <end position="88"/>
    </location>
</feature>
<sequence>MNRPKRPRRDIYDVPSDDEEQPSRKIPRRPRPQLPPPPPLPQSSRQAPPNLGASGNTQAAQGADSAAQGADSLLPPVPSSSLLGPRLPNGNPDFDSPFRVAPGTTNRWGETKYYDRSDVAWEDMSEARKKGISYATWMEETSFGVTRLGPDKCTLCKKGEWRMVDGVREHVEYVCRGWSSTALTLGKRLGDRCARCRPGSKACVSVSAAHIARHAAPAAAVVVKPPTPKQKLALRVVVLENALRRERRRRVDAVAALKVKLASQKRLVKALRKRLARKTN</sequence>
<proteinExistence type="predicted"/>
<reference evidence="3 4" key="1">
    <citation type="submission" date="2018-12" db="EMBL/GenBank/DDBJ databases">
        <title>Venturia inaequalis Genome Resource.</title>
        <authorList>
            <person name="Lichtner F.J."/>
        </authorList>
    </citation>
    <scope>NUCLEOTIDE SEQUENCE [LARGE SCALE GENOMIC DNA]</scope>
    <source>
        <strain evidence="3 4">120213</strain>
    </source>
</reference>
<feature type="region of interest" description="Disordered" evidence="2">
    <location>
        <begin position="1"/>
        <end position="109"/>
    </location>
</feature>
<evidence type="ECO:0000256" key="1">
    <source>
        <dbReference type="SAM" id="Coils"/>
    </source>
</evidence>
<comment type="caution">
    <text evidence="3">The sequence shown here is derived from an EMBL/GenBank/DDBJ whole genome shotgun (WGS) entry which is preliminary data.</text>
</comment>
<accession>A0A8H3YSP8</accession>